<dbReference type="OrthoDB" id="70850at2759"/>
<keyword evidence="1" id="KW-1185">Reference proteome</keyword>
<reference evidence="1" key="1">
    <citation type="journal article" date="2020" name="Nat. Ecol. Evol.">
        <title>Deeply conserved synteny resolves early events in vertebrate evolution.</title>
        <authorList>
            <person name="Simakov O."/>
            <person name="Marletaz F."/>
            <person name="Yue J.X."/>
            <person name="O'Connell B."/>
            <person name="Jenkins J."/>
            <person name="Brandt A."/>
            <person name="Calef R."/>
            <person name="Tung C.H."/>
            <person name="Huang T.K."/>
            <person name="Schmutz J."/>
            <person name="Satoh N."/>
            <person name="Yu J.K."/>
            <person name="Putnam N.H."/>
            <person name="Green R.E."/>
            <person name="Rokhsar D.S."/>
        </authorList>
    </citation>
    <scope>NUCLEOTIDE SEQUENCE [LARGE SCALE GENOMIC DNA]</scope>
    <source>
        <strain evidence="1">S238N-H82</strain>
    </source>
</reference>
<dbReference type="AlphaFoldDB" id="A0A9J7MVH2"/>
<dbReference type="RefSeq" id="XP_035680401.1">
    <property type="nucleotide sequence ID" value="XM_035824508.1"/>
</dbReference>
<dbReference type="OMA" id="WRHIVTH"/>
<dbReference type="PANTHER" id="PTHR38585">
    <property type="entry name" value="TRANSMEMBRANE PROTEIN"/>
    <property type="match status" value="1"/>
</dbReference>
<sequence length="272" mass="29542">MKSQVREATLTSSAPVLAGMSAFPLSLGAIQHLCCAPLRLTCNRICAPLAGLSAVAAAGLVATSTYFGVRKFQGYKLDVSLSDQASLVAAPTAVALTCGTFKLLGGRFKNILPSHLLHPGAFGKKALPASLKYANQTQKVHIQQLGRKYGCHSCGAKFGGLKTSYGKVFQKMKLKEKIGILVGGRFIADHQPPLAVYEAAFRDNKRAKYSSPAFYPQCQKCSSQQRLYLGAVSRGKTEPFSPVVTHASSLRLYHLWLPWPWILTELFQMLHS</sequence>
<gene>
    <name evidence="2" type="primary">LOC118418526</name>
</gene>
<reference evidence="2" key="2">
    <citation type="submission" date="2025-08" db="UniProtKB">
        <authorList>
            <consortium name="RefSeq"/>
        </authorList>
    </citation>
    <scope>IDENTIFICATION</scope>
    <source>
        <strain evidence="2">S238N-H82</strain>
        <tissue evidence="2">Testes</tissue>
    </source>
</reference>
<dbReference type="GeneID" id="118418526"/>
<organism evidence="1 2">
    <name type="scientific">Branchiostoma floridae</name>
    <name type="common">Florida lancelet</name>
    <name type="synonym">Amphioxus</name>
    <dbReference type="NCBI Taxonomy" id="7739"/>
    <lineage>
        <taxon>Eukaryota</taxon>
        <taxon>Metazoa</taxon>
        <taxon>Chordata</taxon>
        <taxon>Cephalochordata</taxon>
        <taxon>Leptocardii</taxon>
        <taxon>Amphioxiformes</taxon>
        <taxon>Branchiostomatidae</taxon>
        <taxon>Branchiostoma</taxon>
    </lineage>
</organism>
<evidence type="ECO:0000313" key="2">
    <source>
        <dbReference type="RefSeq" id="XP_035680401.1"/>
    </source>
</evidence>
<protein>
    <submittedName>
        <fullName evidence="2">Uncharacterized protein LOC118418526</fullName>
    </submittedName>
</protein>
<name>A0A9J7MVH2_BRAFL</name>
<accession>A0A9J7MVH2</accession>
<dbReference type="PANTHER" id="PTHR38585:SF1">
    <property type="entry name" value="TRANSMEMBRANE PROTEIN"/>
    <property type="match status" value="1"/>
</dbReference>
<proteinExistence type="predicted"/>
<evidence type="ECO:0000313" key="1">
    <source>
        <dbReference type="Proteomes" id="UP000001554"/>
    </source>
</evidence>
<dbReference type="KEGG" id="bfo:118418526"/>
<dbReference type="Proteomes" id="UP000001554">
    <property type="component" value="Chromosome 6"/>
</dbReference>